<evidence type="ECO:0000256" key="3">
    <source>
        <dbReference type="ARBA" id="ARBA00023004"/>
    </source>
</evidence>
<dbReference type="InterPro" id="IPR018967">
    <property type="entry name" value="FeS-contain_CDGSH-typ"/>
</dbReference>
<dbReference type="AlphaFoldDB" id="A0A933SAJ4"/>
<reference evidence="6" key="1">
    <citation type="submission" date="2020-07" db="EMBL/GenBank/DDBJ databases">
        <title>Huge and variable diversity of episymbiotic CPR bacteria and DPANN archaea in groundwater ecosystems.</title>
        <authorList>
            <person name="He C.Y."/>
            <person name="Keren R."/>
            <person name="Whittaker M."/>
            <person name="Farag I.F."/>
            <person name="Doudna J."/>
            <person name="Cate J.H.D."/>
            <person name="Banfield J.F."/>
        </authorList>
    </citation>
    <scope>NUCLEOTIDE SEQUENCE</scope>
    <source>
        <strain evidence="6">NC_groundwater_1813_Pr3_B-0.1um_71_17</strain>
    </source>
</reference>
<evidence type="ECO:0000313" key="6">
    <source>
        <dbReference type="EMBL" id="MBI5168243.1"/>
    </source>
</evidence>
<dbReference type="EMBL" id="JACRIW010000017">
    <property type="protein sequence ID" value="MBI5168243.1"/>
    <property type="molecule type" value="Genomic_DNA"/>
</dbReference>
<keyword evidence="4" id="KW-0411">Iron-sulfur</keyword>
<keyword evidence="3" id="KW-0408">Iron</keyword>
<evidence type="ECO:0000259" key="5">
    <source>
        <dbReference type="SMART" id="SM00704"/>
    </source>
</evidence>
<keyword evidence="1" id="KW-0001">2Fe-2S</keyword>
<protein>
    <submittedName>
        <fullName evidence="6">CDGSH iron-sulfur domain-containing protein</fullName>
    </submittedName>
</protein>
<dbReference type="Pfam" id="PF09360">
    <property type="entry name" value="zf-CDGSH"/>
    <property type="match status" value="1"/>
</dbReference>
<dbReference type="Gene3D" id="3.40.5.90">
    <property type="entry name" value="CDGSH iron-sulfur domain, mitoNEET-type"/>
    <property type="match status" value="1"/>
</dbReference>
<dbReference type="GO" id="GO:0005737">
    <property type="term" value="C:cytoplasm"/>
    <property type="evidence" value="ECO:0007669"/>
    <property type="project" value="UniProtKB-ARBA"/>
</dbReference>
<feature type="domain" description="Iron-binding zinc finger CDGSH type" evidence="5">
    <location>
        <begin position="11"/>
        <end position="62"/>
    </location>
</feature>
<keyword evidence="2" id="KW-0479">Metal-binding</keyword>
<accession>A0A933SAJ4</accession>
<sequence>MASTKLTVMKNGSIRVEGDFEILDMDGKPFGLGGRERVSLCRCGHSANKPFCDGAHKAAGFEPSTVAFDLPPVAPAPPKPAS</sequence>
<evidence type="ECO:0000256" key="2">
    <source>
        <dbReference type="ARBA" id="ARBA00022723"/>
    </source>
</evidence>
<comment type="caution">
    <text evidence="6">The sequence shown here is derived from an EMBL/GenBank/DDBJ whole genome shotgun (WGS) entry which is preliminary data.</text>
</comment>
<gene>
    <name evidence="6" type="ORF">HZA61_02020</name>
</gene>
<dbReference type="GO" id="GO:0046872">
    <property type="term" value="F:metal ion binding"/>
    <property type="evidence" value="ECO:0007669"/>
    <property type="project" value="UniProtKB-KW"/>
</dbReference>
<dbReference type="SMART" id="SM00704">
    <property type="entry name" value="ZnF_CDGSH"/>
    <property type="match status" value="1"/>
</dbReference>
<name>A0A933SAJ4_UNCEI</name>
<dbReference type="GO" id="GO:0051537">
    <property type="term" value="F:2 iron, 2 sulfur cluster binding"/>
    <property type="evidence" value="ECO:0007669"/>
    <property type="project" value="UniProtKB-KW"/>
</dbReference>
<dbReference type="InterPro" id="IPR042216">
    <property type="entry name" value="MitoNEET_CISD"/>
</dbReference>
<proteinExistence type="predicted"/>
<evidence type="ECO:0000313" key="7">
    <source>
        <dbReference type="Proteomes" id="UP000696931"/>
    </source>
</evidence>
<evidence type="ECO:0000256" key="1">
    <source>
        <dbReference type="ARBA" id="ARBA00022714"/>
    </source>
</evidence>
<dbReference type="Proteomes" id="UP000696931">
    <property type="component" value="Unassembled WGS sequence"/>
</dbReference>
<organism evidence="6 7">
    <name type="scientific">Eiseniibacteriota bacterium</name>
    <dbReference type="NCBI Taxonomy" id="2212470"/>
    <lineage>
        <taxon>Bacteria</taxon>
        <taxon>Candidatus Eiseniibacteriota</taxon>
    </lineage>
</organism>
<evidence type="ECO:0000256" key="4">
    <source>
        <dbReference type="ARBA" id="ARBA00023014"/>
    </source>
</evidence>